<evidence type="ECO:0000313" key="2">
    <source>
        <dbReference type="EMBL" id="KIC71437.1"/>
    </source>
</evidence>
<dbReference type="AlphaFoldDB" id="A0A0C1JW22"/>
<evidence type="ECO:0000259" key="1">
    <source>
        <dbReference type="Pfam" id="PF13358"/>
    </source>
</evidence>
<dbReference type="EMBL" id="JSAN01000089">
    <property type="protein sequence ID" value="KIC71437.1"/>
    <property type="molecule type" value="Genomic_DNA"/>
</dbReference>
<dbReference type="GO" id="GO:0003676">
    <property type="term" value="F:nucleic acid binding"/>
    <property type="evidence" value="ECO:0007669"/>
    <property type="project" value="InterPro"/>
</dbReference>
<dbReference type="InterPro" id="IPR036397">
    <property type="entry name" value="RNaseH_sf"/>
</dbReference>
<protein>
    <recommendedName>
        <fullName evidence="1">Tc1-like transposase DDE domain-containing protein</fullName>
    </recommendedName>
</protein>
<proteinExistence type="predicted"/>
<gene>
    <name evidence="2" type="ORF">DB44_DQ00020</name>
</gene>
<feature type="domain" description="Tc1-like transposase DDE" evidence="1">
    <location>
        <begin position="30"/>
        <end position="167"/>
    </location>
</feature>
<reference evidence="2 3" key="1">
    <citation type="journal article" date="2014" name="Mol. Biol. Evol.">
        <title>Massive expansion of Ubiquitination-related gene families within the Chlamydiae.</title>
        <authorList>
            <person name="Domman D."/>
            <person name="Collingro A."/>
            <person name="Lagkouvardos I."/>
            <person name="Gehre L."/>
            <person name="Weinmaier T."/>
            <person name="Rattei T."/>
            <person name="Subtil A."/>
            <person name="Horn M."/>
        </authorList>
    </citation>
    <scope>NUCLEOTIDE SEQUENCE [LARGE SCALE GENOMIC DNA]</scope>
    <source>
        <strain evidence="2 3">EI2</strain>
    </source>
</reference>
<dbReference type="PANTHER" id="PTHR46564">
    <property type="entry name" value="TRANSPOSASE"/>
    <property type="match status" value="1"/>
</dbReference>
<dbReference type="Pfam" id="PF13358">
    <property type="entry name" value="DDE_3"/>
    <property type="match status" value="1"/>
</dbReference>
<dbReference type="InterPro" id="IPR012337">
    <property type="entry name" value="RNaseH-like_sf"/>
</dbReference>
<dbReference type="PANTHER" id="PTHR46564:SF1">
    <property type="entry name" value="TRANSPOSASE"/>
    <property type="match status" value="1"/>
</dbReference>
<dbReference type="InterPro" id="IPR038717">
    <property type="entry name" value="Tc1-like_DDE_dom"/>
</dbReference>
<dbReference type="Gene3D" id="3.30.420.10">
    <property type="entry name" value="Ribonuclease H-like superfamily/Ribonuclease H"/>
    <property type="match status" value="1"/>
</dbReference>
<sequence>MKKRSFNTKKKIKKRNQFAKKLDKIPKKDCVYVDESGINKYLQRKHARSIKEVQVYGAISGLRYARESFIAAKIESHLLAPFCYTGTCHTKLFNICLKDFLIPELKPGQVVMRDNASFHKSQESQRLIEKAGCKILFLPPHSPDLNSIEIFWANFKRILQTNLEKLKTLAEAIDFSF</sequence>
<dbReference type="Proteomes" id="UP000031465">
    <property type="component" value="Unassembled WGS sequence"/>
</dbReference>
<accession>A0A0C1JW22</accession>
<organism evidence="2 3">
    <name type="scientific">Candidatus Protochlamydia amoebophila</name>
    <dbReference type="NCBI Taxonomy" id="362787"/>
    <lineage>
        <taxon>Bacteria</taxon>
        <taxon>Pseudomonadati</taxon>
        <taxon>Chlamydiota</taxon>
        <taxon>Chlamydiia</taxon>
        <taxon>Parachlamydiales</taxon>
        <taxon>Parachlamydiaceae</taxon>
        <taxon>Candidatus Protochlamydia</taxon>
    </lineage>
</organism>
<dbReference type="PATRIC" id="fig|362787.3.peg.1427"/>
<name>A0A0C1JW22_9BACT</name>
<evidence type="ECO:0000313" key="3">
    <source>
        <dbReference type="Proteomes" id="UP000031465"/>
    </source>
</evidence>
<comment type="caution">
    <text evidence="2">The sequence shown here is derived from an EMBL/GenBank/DDBJ whole genome shotgun (WGS) entry which is preliminary data.</text>
</comment>
<dbReference type="SUPFAM" id="SSF53098">
    <property type="entry name" value="Ribonuclease H-like"/>
    <property type="match status" value="1"/>
</dbReference>